<dbReference type="PANTHER" id="PTHR43133:SF46">
    <property type="entry name" value="RNA POLYMERASE SIGMA-70 FACTOR ECF SUBFAMILY"/>
    <property type="match status" value="1"/>
</dbReference>
<sequence>MWIVQNFYFCKMADLQEKTRVVFSDGDEIILKDFFYTNYPVFSSFAAKYISDSVICEDIVQDIFIKFWENRKTFFNIYSVKAFFYKSIRNSCLDYIKHEKVKDKYIQYNIHHENSPQSFWEEVIRKEAHSIVYREINKLPEMGKNVLLLALEEKSNEEIAQELGIAVNTVKTHKSRAYQLLRKKLSGLVLYLILLNEKCL</sequence>
<dbReference type="InterPro" id="IPR013249">
    <property type="entry name" value="RNA_pol_sigma70_r4_t2"/>
</dbReference>
<reference evidence="6 7" key="1">
    <citation type="journal article" date="2015" name="Int. J. Syst. Evol. Microbiol.">
        <title>Mariniphaga sediminis sp. nov., isolated from coastal sediment.</title>
        <authorList>
            <person name="Wang F.Q."/>
            <person name="Shen Q.Y."/>
            <person name="Chen G.J."/>
            <person name="Du Z.J."/>
        </authorList>
    </citation>
    <scope>NUCLEOTIDE SEQUENCE [LARGE SCALE GENOMIC DNA]</scope>
    <source>
        <strain evidence="6 7">SY21</strain>
    </source>
</reference>
<dbReference type="SUPFAM" id="SSF88946">
    <property type="entry name" value="Sigma2 domain of RNA polymerase sigma factors"/>
    <property type="match status" value="1"/>
</dbReference>
<dbReference type="InterPro" id="IPR014284">
    <property type="entry name" value="RNA_pol_sigma-70_dom"/>
</dbReference>
<evidence type="ECO:0000256" key="2">
    <source>
        <dbReference type="ARBA" id="ARBA00023015"/>
    </source>
</evidence>
<dbReference type="GO" id="GO:0003677">
    <property type="term" value="F:DNA binding"/>
    <property type="evidence" value="ECO:0007669"/>
    <property type="project" value="InterPro"/>
</dbReference>
<dbReference type="GO" id="GO:0016987">
    <property type="term" value="F:sigma factor activity"/>
    <property type="evidence" value="ECO:0007669"/>
    <property type="project" value="UniProtKB-KW"/>
</dbReference>
<dbReference type="InterPro" id="IPR013325">
    <property type="entry name" value="RNA_pol_sigma_r2"/>
</dbReference>
<dbReference type="InterPro" id="IPR036388">
    <property type="entry name" value="WH-like_DNA-bd_sf"/>
</dbReference>
<dbReference type="Pfam" id="PF08281">
    <property type="entry name" value="Sigma70_r4_2"/>
    <property type="match status" value="1"/>
</dbReference>
<name>A0A399CZY9_9BACT</name>
<dbReference type="InterPro" id="IPR039425">
    <property type="entry name" value="RNA_pol_sigma-70-like"/>
</dbReference>
<comment type="similarity">
    <text evidence="1">Belongs to the sigma-70 factor family. ECF subfamily.</text>
</comment>
<evidence type="ECO:0000313" key="7">
    <source>
        <dbReference type="Proteomes" id="UP000266441"/>
    </source>
</evidence>
<keyword evidence="3" id="KW-0731">Sigma factor</keyword>
<dbReference type="Gene3D" id="1.10.1740.10">
    <property type="match status" value="1"/>
</dbReference>
<evidence type="ECO:0000256" key="1">
    <source>
        <dbReference type="ARBA" id="ARBA00010641"/>
    </source>
</evidence>
<comment type="caution">
    <text evidence="6">The sequence shown here is derived from an EMBL/GenBank/DDBJ whole genome shotgun (WGS) entry which is preliminary data.</text>
</comment>
<protein>
    <submittedName>
        <fullName evidence="6">RNA polymerase sigma-70 factor</fullName>
    </submittedName>
</protein>
<dbReference type="InterPro" id="IPR013324">
    <property type="entry name" value="RNA_pol_sigma_r3/r4-like"/>
</dbReference>
<dbReference type="NCBIfam" id="TIGR02985">
    <property type="entry name" value="Sig70_bacteroi1"/>
    <property type="match status" value="1"/>
</dbReference>
<organism evidence="6 7">
    <name type="scientific">Mariniphaga sediminis</name>
    <dbReference type="NCBI Taxonomy" id="1628158"/>
    <lineage>
        <taxon>Bacteria</taxon>
        <taxon>Pseudomonadati</taxon>
        <taxon>Bacteroidota</taxon>
        <taxon>Bacteroidia</taxon>
        <taxon>Marinilabiliales</taxon>
        <taxon>Prolixibacteraceae</taxon>
        <taxon>Mariniphaga</taxon>
    </lineage>
</organism>
<dbReference type="GO" id="GO:0006352">
    <property type="term" value="P:DNA-templated transcription initiation"/>
    <property type="evidence" value="ECO:0007669"/>
    <property type="project" value="InterPro"/>
</dbReference>
<dbReference type="InterPro" id="IPR000792">
    <property type="entry name" value="Tscrpt_reg_LuxR_C"/>
</dbReference>
<dbReference type="SMART" id="SM00421">
    <property type="entry name" value="HTH_LUXR"/>
    <property type="match status" value="1"/>
</dbReference>
<feature type="domain" description="HTH luxR-type" evidence="5">
    <location>
        <begin position="136"/>
        <end position="192"/>
    </location>
</feature>
<dbReference type="Proteomes" id="UP000266441">
    <property type="component" value="Unassembled WGS sequence"/>
</dbReference>
<keyword evidence="7" id="KW-1185">Reference proteome</keyword>
<evidence type="ECO:0000256" key="4">
    <source>
        <dbReference type="ARBA" id="ARBA00023163"/>
    </source>
</evidence>
<dbReference type="SUPFAM" id="SSF88659">
    <property type="entry name" value="Sigma3 and sigma4 domains of RNA polymerase sigma factors"/>
    <property type="match status" value="1"/>
</dbReference>
<dbReference type="Gene3D" id="1.10.10.10">
    <property type="entry name" value="Winged helix-like DNA-binding domain superfamily/Winged helix DNA-binding domain"/>
    <property type="match status" value="1"/>
</dbReference>
<evidence type="ECO:0000256" key="3">
    <source>
        <dbReference type="ARBA" id="ARBA00023082"/>
    </source>
</evidence>
<evidence type="ECO:0000259" key="5">
    <source>
        <dbReference type="SMART" id="SM00421"/>
    </source>
</evidence>
<keyword evidence="2" id="KW-0805">Transcription regulation</keyword>
<keyword evidence="4" id="KW-0804">Transcription</keyword>
<dbReference type="NCBIfam" id="TIGR02937">
    <property type="entry name" value="sigma70-ECF"/>
    <property type="match status" value="1"/>
</dbReference>
<dbReference type="CDD" id="cd06171">
    <property type="entry name" value="Sigma70_r4"/>
    <property type="match status" value="1"/>
</dbReference>
<dbReference type="AlphaFoldDB" id="A0A399CZY9"/>
<dbReference type="PANTHER" id="PTHR43133">
    <property type="entry name" value="RNA POLYMERASE ECF-TYPE SIGMA FACTO"/>
    <property type="match status" value="1"/>
</dbReference>
<dbReference type="Pfam" id="PF04542">
    <property type="entry name" value="Sigma70_r2"/>
    <property type="match status" value="1"/>
</dbReference>
<dbReference type="InterPro" id="IPR014327">
    <property type="entry name" value="RNA_pol_sigma70_bacteroid"/>
</dbReference>
<dbReference type="InterPro" id="IPR007627">
    <property type="entry name" value="RNA_pol_sigma70_r2"/>
</dbReference>
<proteinExistence type="inferred from homology"/>
<accession>A0A399CZY9</accession>
<dbReference type="EMBL" id="QWET01000018">
    <property type="protein sequence ID" value="RIH63660.1"/>
    <property type="molecule type" value="Genomic_DNA"/>
</dbReference>
<dbReference type="OrthoDB" id="1045557at2"/>
<gene>
    <name evidence="6" type="ORF">D1164_18965</name>
</gene>
<evidence type="ECO:0000313" key="6">
    <source>
        <dbReference type="EMBL" id="RIH63660.1"/>
    </source>
</evidence>